<dbReference type="CDD" id="cd16913">
    <property type="entry name" value="YkuD_like"/>
    <property type="match status" value="1"/>
</dbReference>
<dbReference type="InterPro" id="IPR005490">
    <property type="entry name" value="LD_TPept_cat_dom"/>
</dbReference>
<feature type="active site" description="Proton donor/acceptor" evidence="7">
    <location>
        <position position="145"/>
    </location>
</feature>
<feature type="active site" description="Nucleophile" evidence="7">
    <location>
        <position position="167"/>
    </location>
</feature>
<feature type="domain" description="L,D-TPase catalytic" evidence="8">
    <location>
        <begin position="54"/>
        <end position="191"/>
    </location>
</feature>
<dbReference type="PANTHER" id="PTHR36699:SF1">
    <property type="entry name" value="L,D-TRANSPEPTIDASE YAFK-RELATED"/>
    <property type="match status" value="1"/>
</dbReference>
<dbReference type="InterPro" id="IPR038063">
    <property type="entry name" value="Transpep_catalytic_dom"/>
</dbReference>
<dbReference type="PANTHER" id="PTHR36699">
    <property type="entry name" value="LD-TRANSPEPTIDASE"/>
    <property type="match status" value="1"/>
</dbReference>
<evidence type="ECO:0000256" key="2">
    <source>
        <dbReference type="ARBA" id="ARBA00005992"/>
    </source>
</evidence>
<evidence type="ECO:0000256" key="4">
    <source>
        <dbReference type="ARBA" id="ARBA00022960"/>
    </source>
</evidence>
<comment type="similarity">
    <text evidence="2">Belongs to the YkuD family.</text>
</comment>
<evidence type="ECO:0000256" key="5">
    <source>
        <dbReference type="ARBA" id="ARBA00022984"/>
    </source>
</evidence>
<keyword evidence="3" id="KW-0808">Transferase</keyword>
<dbReference type="SUPFAM" id="SSF141523">
    <property type="entry name" value="L,D-transpeptidase catalytic domain-like"/>
    <property type="match status" value="1"/>
</dbReference>
<evidence type="ECO:0000256" key="3">
    <source>
        <dbReference type="ARBA" id="ARBA00022679"/>
    </source>
</evidence>
<gene>
    <name evidence="9" type="ORF">RPE78_11900</name>
</gene>
<keyword evidence="10" id="KW-1185">Reference proteome</keyword>
<keyword evidence="6 7" id="KW-0961">Cell wall biogenesis/degradation</keyword>
<name>A0ABZ1DY14_9RHOB</name>
<evidence type="ECO:0000256" key="7">
    <source>
        <dbReference type="PROSITE-ProRule" id="PRU01373"/>
    </source>
</evidence>
<evidence type="ECO:0000259" key="8">
    <source>
        <dbReference type="PROSITE" id="PS52029"/>
    </source>
</evidence>
<proteinExistence type="inferred from homology"/>
<sequence>MTNPPPVPGPVPRLIPKLVLAIGCAIALPAYTKIMARIGSGTPPAMAATAQQADLVVVSKPDRQMVLMRQGQILKRYPVTFGAHWQDGPKQVEGDERTPEGSYHIDWRNSQSMAHLSLHISYPDATDRARAAAAGHDPGGNIMIHGLPNGWGALGRLHRLWNWTDGCVAVTNAQMEEIWSLVPNGTRVVLSDAATDRVVAAHRPQP</sequence>
<reference evidence="9 10" key="1">
    <citation type="submission" date="2023-09" db="EMBL/GenBank/DDBJ databases">
        <title>Thioclava shenzhenensis sp. nov., a multidrug resistant bacteria-antagonizing species isolated from coastal seawater.</title>
        <authorList>
            <person name="Long M."/>
        </authorList>
    </citation>
    <scope>NUCLEOTIDE SEQUENCE [LARGE SCALE GENOMIC DNA]</scope>
    <source>
        <strain evidence="9 10">FTW29</strain>
    </source>
</reference>
<organism evidence="9 10">
    <name type="scientific">Thioclava litoralis</name>
    <dbReference type="NCBI Taxonomy" id="3076557"/>
    <lineage>
        <taxon>Bacteria</taxon>
        <taxon>Pseudomonadati</taxon>
        <taxon>Pseudomonadota</taxon>
        <taxon>Alphaproteobacteria</taxon>
        <taxon>Rhodobacterales</taxon>
        <taxon>Paracoccaceae</taxon>
        <taxon>Thioclava</taxon>
    </lineage>
</organism>
<dbReference type="RefSeq" id="WP_406720665.1">
    <property type="nucleotide sequence ID" value="NZ_CP135443.1"/>
</dbReference>
<dbReference type="EMBL" id="CP135443">
    <property type="protein sequence ID" value="WRY33373.1"/>
    <property type="molecule type" value="Genomic_DNA"/>
</dbReference>
<keyword evidence="5 7" id="KW-0573">Peptidoglycan synthesis</keyword>
<keyword evidence="4 7" id="KW-0133">Cell shape</keyword>
<dbReference type="Proteomes" id="UP001623290">
    <property type="component" value="Chromosome"/>
</dbReference>
<evidence type="ECO:0000256" key="1">
    <source>
        <dbReference type="ARBA" id="ARBA00004752"/>
    </source>
</evidence>
<accession>A0ABZ1DY14</accession>
<dbReference type="PROSITE" id="PS52029">
    <property type="entry name" value="LD_TPASE"/>
    <property type="match status" value="1"/>
</dbReference>
<dbReference type="Pfam" id="PF03734">
    <property type="entry name" value="YkuD"/>
    <property type="match status" value="1"/>
</dbReference>
<evidence type="ECO:0000313" key="9">
    <source>
        <dbReference type="EMBL" id="WRY33373.1"/>
    </source>
</evidence>
<dbReference type="Gene3D" id="2.40.440.10">
    <property type="entry name" value="L,D-transpeptidase catalytic domain-like"/>
    <property type="match status" value="1"/>
</dbReference>
<evidence type="ECO:0000256" key="6">
    <source>
        <dbReference type="ARBA" id="ARBA00023316"/>
    </source>
</evidence>
<protein>
    <submittedName>
        <fullName evidence="9">L,D-transpeptidase family protein</fullName>
    </submittedName>
</protein>
<evidence type="ECO:0000313" key="10">
    <source>
        <dbReference type="Proteomes" id="UP001623290"/>
    </source>
</evidence>
<comment type="pathway">
    <text evidence="1 7">Cell wall biogenesis; peptidoglycan biosynthesis.</text>
</comment>